<evidence type="ECO:0000256" key="1">
    <source>
        <dbReference type="SAM" id="MobiDB-lite"/>
    </source>
</evidence>
<evidence type="ECO:0000313" key="3">
    <source>
        <dbReference type="EMBL" id="EGZ14084.1"/>
    </source>
</evidence>
<organism evidence="3 4">
    <name type="scientific">Phytophthora sojae (strain P6497)</name>
    <name type="common">Soybean stem and root rot agent</name>
    <name type="synonym">Phytophthora megasperma f. sp. glycines</name>
    <dbReference type="NCBI Taxonomy" id="1094619"/>
    <lineage>
        <taxon>Eukaryota</taxon>
        <taxon>Sar</taxon>
        <taxon>Stramenopiles</taxon>
        <taxon>Oomycota</taxon>
        <taxon>Peronosporomycetes</taxon>
        <taxon>Peronosporales</taxon>
        <taxon>Peronosporaceae</taxon>
        <taxon>Phytophthora</taxon>
    </lineage>
</organism>
<accession>G4ZR04</accession>
<gene>
    <name evidence="3" type="ORF">PHYSODRAFT_335760</name>
</gene>
<dbReference type="SMR" id="G4ZR04"/>
<keyword evidence="2" id="KW-0732">Signal</keyword>
<feature type="compositionally biased region" description="Low complexity" evidence="1">
    <location>
        <begin position="119"/>
        <end position="152"/>
    </location>
</feature>
<proteinExistence type="predicted"/>
<dbReference type="OMA" id="SCADYTI"/>
<dbReference type="EMBL" id="JH159156">
    <property type="protein sequence ID" value="EGZ14084.1"/>
    <property type="molecule type" value="Genomic_DNA"/>
</dbReference>
<protein>
    <submittedName>
        <fullName evidence="3">Uncharacterized protein</fullName>
    </submittedName>
</protein>
<dbReference type="AlphaFoldDB" id="G4ZR04"/>
<dbReference type="KEGG" id="psoj:PHYSODRAFT_335760"/>
<keyword evidence="4" id="KW-1185">Reference proteome</keyword>
<evidence type="ECO:0000313" key="4">
    <source>
        <dbReference type="Proteomes" id="UP000002640"/>
    </source>
</evidence>
<feature type="region of interest" description="Disordered" evidence="1">
    <location>
        <begin position="111"/>
        <end position="160"/>
    </location>
</feature>
<name>G4ZR04_PHYSP</name>
<evidence type="ECO:0000256" key="2">
    <source>
        <dbReference type="SAM" id="SignalP"/>
    </source>
</evidence>
<dbReference type="GeneID" id="20647088"/>
<feature type="chain" id="PRO_5003472471" evidence="2">
    <location>
        <begin position="25"/>
        <end position="160"/>
    </location>
</feature>
<dbReference type="InParanoid" id="G4ZR04"/>
<reference evidence="3 4" key="1">
    <citation type="journal article" date="2006" name="Science">
        <title>Phytophthora genome sequences uncover evolutionary origins and mechanisms of pathogenesis.</title>
        <authorList>
            <person name="Tyler B.M."/>
            <person name="Tripathy S."/>
            <person name="Zhang X."/>
            <person name="Dehal P."/>
            <person name="Jiang R.H."/>
            <person name="Aerts A."/>
            <person name="Arredondo F.D."/>
            <person name="Baxter L."/>
            <person name="Bensasson D."/>
            <person name="Beynon J.L."/>
            <person name="Chapman J."/>
            <person name="Damasceno C.M."/>
            <person name="Dorrance A.E."/>
            <person name="Dou D."/>
            <person name="Dickerman A.W."/>
            <person name="Dubchak I.L."/>
            <person name="Garbelotto M."/>
            <person name="Gijzen M."/>
            <person name="Gordon S.G."/>
            <person name="Govers F."/>
            <person name="Grunwald N.J."/>
            <person name="Huang W."/>
            <person name="Ivors K.L."/>
            <person name="Jones R.W."/>
            <person name="Kamoun S."/>
            <person name="Krampis K."/>
            <person name="Lamour K.H."/>
            <person name="Lee M.K."/>
            <person name="McDonald W.H."/>
            <person name="Medina M."/>
            <person name="Meijer H.J."/>
            <person name="Nordberg E.K."/>
            <person name="Maclean D.J."/>
            <person name="Ospina-Giraldo M.D."/>
            <person name="Morris P.F."/>
            <person name="Phuntumart V."/>
            <person name="Putnam N.H."/>
            <person name="Rash S."/>
            <person name="Rose J.K."/>
            <person name="Sakihama Y."/>
            <person name="Salamov A.A."/>
            <person name="Savidor A."/>
            <person name="Scheuring C.F."/>
            <person name="Smith B.M."/>
            <person name="Sobral B.W."/>
            <person name="Terry A."/>
            <person name="Torto-Alalibo T.A."/>
            <person name="Win J."/>
            <person name="Xu Z."/>
            <person name="Zhang H."/>
            <person name="Grigoriev I.V."/>
            <person name="Rokhsar D.S."/>
            <person name="Boore J.L."/>
        </authorList>
    </citation>
    <scope>NUCLEOTIDE SEQUENCE [LARGE SCALE GENOMIC DNA]</scope>
    <source>
        <strain evidence="3 4">P6497</strain>
    </source>
</reference>
<dbReference type="Proteomes" id="UP000002640">
    <property type="component" value="Unassembled WGS sequence"/>
</dbReference>
<sequence>MPSLRIIASSIFALALVSIHGAQAAAWTKVNVTEADNTLLLSAVGDVSSYGSSVSTYLCVHKVNSLKKQAGKTSNYSFGVTGCNAGGEEFVGRCPDLTSFPGCGSYNIAVSSDSKTGKPKVTSVKKQSSKQTPQPNQASQQTSEQETQQASSLDTQRSPK</sequence>
<feature type="signal peptide" evidence="2">
    <location>
        <begin position="1"/>
        <end position="24"/>
    </location>
</feature>
<dbReference type="RefSeq" id="XP_009531513.1">
    <property type="nucleotide sequence ID" value="XM_009533218.1"/>
</dbReference>